<keyword evidence="3" id="KW-1185">Reference proteome</keyword>
<dbReference type="PANTHER" id="PTHR21503:SF52">
    <property type="entry name" value="F-BOX DOMAIN-CONTAINING PROTEIN"/>
    <property type="match status" value="1"/>
</dbReference>
<evidence type="ECO:0000313" key="2">
    <source>
        <dbReference type="EMBL" id="PIC54440.1"/>
    </source>
</evidence>
<comment type="caution">
    <text evidence="2">The sequence shown here is derived from an EMBL/GenBank/DDBJ whole genome shotgun (WGS) entry which is preliminary data.</text>
</comment>
<evidence type="ECO:0000259" key="1">
    <source>
        <dbReference type="Pfam" id="PF07735"/>
    </source>
</evidence>
<feature type="domain" description="Sdz-33 F-box" evidence="1">
    <location>
        <begin position="92"/>
        <end position="156"/>
    </location>
</feature>
<name>A0A2G5VRY1_9PELO</name>
<gene>
    <name evidence="2" type="primary">Cnig_chr_I.g3693</name>
    <name evidence="2" type="ORF">B9Z55_003693</name>
</gene>
<sequence length="187" mass="21741">MSIDIPDGGLINVFLYFIDTFRINTVGWLHNTEENMDVLRQIGKITIERNMVIGSVSIYDLKDERVVMGFMPLTNQMNITKGIRCWQTFPSNFQHKFTRYPKWIHLKNSSWFNTEQLLNCTCTKIELEDSMLRNQDLDLFLREWKKKGGFPNLRSLIVESKNIRKQPPILGMVPPIRNAGPPGVRAV</sequence>
<dbReference type="PANTHER" id="PTHR21503">
    <property type="entry name" value="F-BOX-CONTAINING HYPOTHETICAL PROTEIN C.ELEGANS"/>
    <property type="match status" value="1"/>
</dbReference>
<evidence type="ECO:0000313" key="3">
    <source>
        <dbReference type="Proteomes" id="UP000230233"/>
    </source>
</evidence>
<dbReference type="Proteomes" id="UP000230233">
    <property type="component" value="Chromosome I"/>
</dbReference>
<organism evidence="2 3">
    <name type="scientific">Caenorhabditis nigoni</name>
    <dbReference type="NCBI Taxonomy" id="1611254"/>
    <lineage>
        <taxon>Eukaryota</taxon>
        <taxon>Metazoa</taxon>
        <taxon>Ecdysozoa</taxon>
        <taxon>Nematoda</taxon>
        <taxon>Chromadorea</taxon>
        <taxon>Rhabditida</taxon>
        <taxon>Rhabditina</taxon>
        <taxon>Rhabditomorpha</taxon>
        <taxon>Rhabditoidea</taxon>
        <taxon>Rhabditidae</taxon>
        <taxon>Peloderinae</taxon>
        <taxon>Caenorhabditis</taxon>
    </lineage>
</organism>
<protein>
    <recommendedName>
        <fullName evidence="1">Sdz-33 F-box domain-containing protein</fullName>
    </recommendedName>
</protein>
<dbReference type="OrthoDB" id="5885272at2759"/>
<proteinExistence type="predicted"/>
<reference evidence="3" key="1">
    <citation type="submission" date="2017-10" db="EMBL/GenBank/DDBJ databases">
        <title>Rapid genome shrinkage in a self-fertile nematode reveals novel sperm competition proteins.</title>
        <authorList>
            <person name="Yin D."/>
            <person name="Schwarz E.M."/>
            <person name="Thomas C.G."/>
            <person name="Felde R.L."/>
            <person name="Korf I.F."/>
            <person name="Cutter A.D."/>
            <person name="Schartner C.M."/>
            <person name="Ralston E.J."/>
            <person name="Meyer B.J."/>
            <person name="Haag E.S."/>
        </authorList>
    </citation>
    <scope>NUCLEOTIDE SEQUENCE [LARGE SCALE GENOMIC DNA]</scope>
    <source>
        <strain evidence="3">JU1422</strain>
    </source>
</reference>
<dbReference type="InterPro" id="IPR012885">
    <property type="entry name" value="F-box_Sdz-33"/>
</dbReference>
<accession>A0A2G5VRY1</accession>
<dbReference type="AlphaFoldDB" id="A0A2G5VRY1"/>
<dbReference type="EMBL" id="PDUG01000001">
    <property type="protein sequence ID" value="PIC54440.1"/>
    <property type="molecule type" value="Genomic_DNA"/>
</dbReference>
<dbReference type="Pfam" id="PF07735">
    <property type="entry name" value="FBA_2"/>
    <property type="match status" value="1"/>
</dbReference>